<name>A0ABP6PW43_9ACTN</name>
<dbReference type="InterPro" id="IPR036761">
    <property type="entry name" value="TTHA0802/YceI-like_sf"/>
</dbReference>
<dbReference type="Pfam" id="PF04264">
    <property type="entry name" value="YceI"/>
    <property type="match status" value="1"/>
</dbReference>
<organism evidence="3 4">
    <name type="scientific">Actinocorallia longicatena</name>
    <dbReference type="NCBI Taxonomy" id="111803"/>
    <lineage>
        <taxon>Bacteria</taxon>
        <taxon>Bacillati</taxon>
        <taxon>Actinomycetota</taxon>
        <taxon>Actinomycetes</taxon>
        <taxon>Streptosporangiales</taxon>
        <taxon>Thermomonosporaceae</taxon>
        <taxon>Actinocorallia</taxon>
    </lineage>
</organism>
<dbReference type="SMART" id="SM00867">
    <property type="entry name" value="YceI"/>
    <property type="match status" value="1"/>
</dbReference>
<evidence type="ECO:0000256" key="1">
    <source>
        <dbReference type="ARBA" id="ARBA00008812"/>
    </source>
</evidence>
<dbReference type="Proteomes" id="UP001501237">
    <property type="component" value="Unassembled WGS sequence"/>
</dbReference>
<accession>A0ABP6PW43</accession>
<dbReference type="SUPFAM" id="SSF101874">
    <property type="entry name" value="YceI-like"/>
    <property type="match status" value="1"/>
</dbReference>
<gene>
    <name evidence="3" type="ORF">GCM10010468_01890</name>
</gene>
<comment type="similarity">
    <text evidence="1">Belongs to the UPF0312 family.</text>
</comment>
<evidence type="ECO:0000313" key="4">
    <source>
        <dbReference type="Proteomes" id="UP001501237"/>
    </source>
</evidence>
<protein>
    <submittedName>
        <fullName evidence="3">YceI family protein</fullName>
    </submittedName>
</protein>
<feature type="domain" description="Lipid/polyisoprenoid-binding YceI-like" evidence="2">
    <location>
        <begin position="5"/>
        <end position="164"/>
    </location>
</feature>
<keyword evidence="4" id="KW-1185">Reference proteome</keyword>
<dbReference type="EMBL" id="BAAAUV010000001">
    <property type="protein sequence ID" value="GAA3192892.1"/>
    <property type="molecule type" value="Genomic_DNA"/>
</dbReference>
<sequence length="164" mass="17407">MIDGRLQVSTARAGLGRKVGHDLLLEPARWNVTRTADGVEVTVEAASLEVVEGTGGVLPLTDSDRREIGKNLRKILDVARHPTITFRAAVEGGIGVEGGTEAVGELTVRGVTRPLRVTAAVEDGHARGDVVIRQSDHGIKPFSAFFGALKLADEVTVTFDLTES</sequence>
<dbReference type="RefSeq" id="WP_344821181.1">
    <property type="nucleotide sequence ID" value="NZ_BAAAUV010000001.1"/>
</dbReference>
<comment type="caution">
    <text evidence="3">The sequence shown here is derived from an EMBL/GenBank/DDBJ whole genome shotgun (WGS) entry which is preliminary data.</text>
</comment>
<evidence type="ECO:0000313" key="3">
    <source>
        <dbReference type="EMBL" id="GAA3192892.1"/>
    </source>
</evidence>
<reference evidence="4" key="1">
    <citation type="journal article" date="2019" name="Int. J. Syst. Evol. Microbiol.">
        <title>The Global Catalogue of Microorganisms (GCM) 10K type strain sequencing project: providing services to taxonomists for standard genome sequencing and annotation.</title>
        <authorList>
            <consortium name="The Broad Institute Genomics Platform"/>
            <consortium name="The Broad Institute Genome Sequencing Center for Infectious Disease"/>
            <person name="Wu L."/>
            <person name="Ma J."/>
        </authorList>
    </citation>
    <scope>NUCLEOTIDE SEQUENCE [LARGE SCALE GENOMIC DNA]</scope>
    <source>
        <strain evidence="4">JCM 9377</strain>
    </source>
</reference>
<proteinExistence type="inferred from homology"/>
<dbReference type="InterPro" id="IPR007372">
    <property type="entry name" value="Lipid/polyisoprenoid-bd_YceI"/>
</dbReference>
<evidence type="ECO:0000259" key="2">
    <source>
        <dbReference type="SMART" id="SM00867"/>
    </source>
</evidence>
<dbReference type="Gene3D" id="2.40.128.110">
    <property type="entry name" value="Lipid/polyisoprenoid-binding, YceI-like"/>
    <property type="match status" value="1"/>
</dbReference>